<evidence type="ECO:0000256" key="3">
    <source>
        <dbReference type="ARBA" id="ARBA00022692"/>
    </source>
</evidence>
<dbReference type="PANTHER" id="PTHR12677:SF59">
    <property type="entry name" value="GOLGI APPARATUS MEMBRANE PROTEIN TVP38-RELATED"/>
    <property type="match status" value="1"/>
</dbReference>
<keyword evidence="4 6" id="KW-1133">Transmembrane helix</keyword>
<evidence type="ECO:0000256" key="4">
    <source>
        <dbReference type="ARBA" id="ARBA00022989"/>
    </source>
</evidence>
<sequence length="334" mass="36816">MSSMPSRRPLLPLRSRTAPALLLQEEDALRDGCELAQTLGAAGLAMLLLLCMVTAWTHRSSVGHVTKDMIHKMIDLQPVEAAFLLFATTTVANVLCLPSFGLWLGAGVVFAHIYHENVLESAVVGTLAVFSGLVAGGVLAFTLGRTLCQKCIMRRLQNLEWVEVLNAIVATEGWRFVILARMSPMLPLEAFSYACSITRLTTGEFALGCLGSLPVTFFWVWMGASAESLRMSTEESDEPGKPTLRKPVHMTLLLLGASLVVFGILVSISSKRYQAIMDSRIQSIAQQRMARSQEHLSIDAETPVDEALRQELQRLRRSSNLRHWRGMLSPRPSV</sequence>
<evidence type="ECO:0000256" key="6">
    <source>
        <dbReference type="SAM" id="Phobius"/>
    </source>
</evidence>
<protein>
    <submittedName>
        <fullName evidence="8">TVP38/TMEM64 family membrane protein slr0305</fullName>
    </submittedName>
</protein>
<feature type="transmembrane region" description="Helical" evidence="6">
    <location>
        <begin position="123"/>
        <end position="144"/>
    </location>
</feature>
<organism evidence="8 9">
    <name type="scientific">Durusdinium trenchii</name>
    <dbReference type="NCBI Taxonomy" id="1381693"/>
    <lineage>
        <taxon>Eukaryota</taxon>
        <taxon>Sar</taxon>
        <taxon>Alveolata</taxon>
        <taxon>Dinophyceae</taxon>
        <taxon>Suessiales</taxon>
        <taxon>Symbiodiniaceae</taxon>
        <taxon>Durusdinium</taxon>
    </lineage>
</organism>
<dbReference type="Proteomes" id="UP001642464">
    <property type="component" value="Unassembled WGS sequence"/>
</dbReference>
<keyword evidence="9" id="KW-1185">Reference proteome</keyword>
<keyword evidence="2" id="KW-1003">Cell membrane</keyword>
<feature type="transmembrane region" description="Helical" evidence="6">
    <location>
        <begin position="79"/>
        <end position="103"/>
    </location>
</feature>
<feature type="domain" description="VTT" evidence="7">
    <location>
        <begin position="98"/>
        <end position="224"/>
    </location>
</feature>
<name>A0ABP0QDE8_9DINO</name>
<feature type="transmembrane region" description="Helical" evidence="6">
    <location>
        <begin position="205"/>
        <end position="222"/>
    </location>
</feature>
<comment type="subcellular location">
    <subcellularLocation>
        <location evidence="1">Cell membrane</location>
        <topology evidence="1">Multi-pass membrane protein</topology>
    </subcellularLocation>
</comment>
<dbReference type="Pfam" id="PF09335">
    <property type="entry name" value="VTT_dom"/>
    <property type="match status" value="1"/>
</dbReference>
<keyword evidence="3 6" id="KW-0812">Transmembrane</keyword>
<feature type="transmembrane region" description="Helical" evidence="6">
    <location>
        <begin position="248"/>
        <end position="268"/>
    </location>
</feature>
<feature type="transmembrane region" description="Helical" evidence="6">
    <location>
        <begin position="39"/>
        <end position="58"/>
    </location>
</feature>
<keyword evidence="5 6" id="KW-0472">Membrane</keyword>
<evidence type="ECO:0000256" key="1">
    <source>
        <dbReference type="ARBA" id="ARBA00004651"/>
    </source>
</evidence>
<evidence type="ECO:0000313" key="9">
    <source>
        <dbReference type="Proteomes" id="UP001642464"/>
    </source>
</evidence>
<dbReference type="PANTHER" id="PTHR12677">
    <property type="entry name" value="GOLGI APPARATUS MEMBRANE PROTEIN TVP38-RELATED"/>
    <property type="match status" value="1"/>
</dbReference>
<comment type="caution">
    <text evidence="8">The sequence shown here is derived from an EMBL/GenBank/DDBJ whole genome shotgun (WGS) entry which is preliminary data.</text>
</comment>
<dbReference type="EMBL" id="CAXAMM010039307">
    <property type="protein sequence ID" value="CAK9085480.1"/>
    <property type="molecule type" value="Genomic_DNA"/>
</dbReference>
<reference evidence="8 9" key="1">
    <citation type="submission" date="2024-02" db="EMBL/GenBank/DDBJ databases">
        <authorList>
            <person name="Chen Y."/>
            <person name="Shah S."/>
            <person name="Dougan E. K."/>
            <person name="Thang M."/>
            <person name="Chan C."/>
        </authorList>
    </citation>
    <scope>NUCLEOTIDE SEQUENCE [LARGE SCALE GENOMIC DNA]</scope>
</reference>
<dbReference type="InterPro" id="IPR032816">
    <property type="entry name" value="VTT_dom"/>
</dbReference>
<evidence type="ECO:0000313" key="8">
    <source>
        <dbReference type="EMBL" id="CAK9085480.1"/>
    </source>
</evidence>
<dbReference type="InterPro" id="IPR015414">
    <property type="entry name" value="TMEM64"/>
</dbReference>
<proteinExistence type="predicted"/>
<gene>
    <name evidence="8" type="ORF">SCF082_LOCUS40490</name>
</gene>
<evidence type="ECO:0000256" key="5">
    <source>
        <dbReference type="ARBA" id="ARBA00023136"/>
    </source>
</evidence>
<evidence type="ECO:0000259" key="7">
    <source>
        <dbReference type="Pfam" id="PF09335"/>
    </source>
</evidence>
<evidence type="ECO:0000256" key="2">
    <source>
        <dbReference type="ARBA" id="ARBA00022475"/>
    </source>
</evidence>
<accession>A0ABP0QDE8</accession>